<keyword evidence="6" id="KW-1185">Reference proteome</keyword>
<dbReference type="Pfam" id="PF16845">
    <property type="entry name" value="SQAPI"/>
    <property type="match status" value="1"/>
</dbReference>
<feature type="signal peptide" evidence="3">
    <location>
        <begin position="1"/>
        <end position="28"/>
    </location>
</feature>
<protein>
    <recommendedName>
        <fullName evidence="3">Cysteine proteinase inhibitor</fullName>
    </recommendedName>
</protein>
<dbReference type="InterPro" id="IPR018073">
    <property type="entry name" value="Prot_inh_cystat_CS"/>
</dbReference>
<evidence type="ECO:0000313" key="5">
    <source>
        <dbReference type="EMBL" id="CAI9099441.1"/>
    </source>
</evidence>
<evidence type="ECO:0000256" key="1">
    <source>
        <dbReference type="ARBA" id="ARBA00022690"/>
    </source>
</evidence>
<dbReference type="Gene3D" id="3.10.450.10">
    <property type="match status" value="1"/>
</dbReference>
<dbReference type="SUPFAM" id="SSF54403">
    <property type="entry name" value="Cystatin/monellin"/>
    <property type="match status" value="1"/>
</dbReference>
<comment type="similarity">
    <text evidence="3">Belongs to the cystatin family. Phytocystatin subfamily.</text>
</comment>
<dbReference type="GO" id="GO:0004869">
    <property type="term" value="F:cysteine-type endopeptidase inhibitor activity"/>
    <property type="evidence" value="ECO:0007669"/>
    <property type="project" value="UniProtKB-KW"/>
</dbReference>
<dbReference type="InterPro" id="IPR046350">
    <property type="entry name" value="Cystatin_sf"/>
</dbReference>
<dbReference type="PANTHER" id="PTHR11413:SF110">
    <property type="entry name" value="CYSTEINE PROTEINASE INHIBITOR 6"/>
    <property type="match status" value="1"/>
</dbReference>
<evidence type="ECO:0000256" key="3">
    <source>
        <dbReference type="RuleBase" id="RU362130"/>
    </source>
</evidence>
<dbReference type="PANTHER" id="PTHR11413">
    <property type="entry name" value="CYSTATIN FAMILY MEMBER"/>
    <property type="match status" value="1"/>
</dbReference>
<feature type="domain" description="Cystatin" evidence="4">
    <location>
        <begin position="47"/>
        <end position="131"/>
    </location>
</feature>
<proteinExistence type="inferred from homology"/>
<dbReference type="AlphaFoldDB" id="A0AAV1CW47"/>
<name>A0AAV1CW47_OLDCO</name>
<feature type="chain" id="PRO_5043085131" description="Cysteine proteinase inhibitor" evidence="3">
    <location>
        <begin position="29"/>
        <end position="142"/>
    </location>
</feature>
<dbReference type="EMBL" id="OX459120">
    <property type="protein sequence ID" value="CAI9099441.1"/>
    <property type="molecule type" value="Genomic_DNA"/>
</dbReference>
<evidence type="ECO:0000256" key="2">
    <source>
        <dbReference type="ARBA" id="ARBA00022704"/>
    </source>
</evidence>
<dbReference type="Proteomes" id="UP001161247">
    <property type="component" value="Chromosome 3"/>
</dbReference>
<accession>A0AAV1CW47</accession>
<keyword evidence="1 3" id="KW-0646">Protease inhibitor</keyword>
<evidence type="ECO:0000259" key="4">
    <source>
        <dbReference type="SMART" id="SM00043"/>
    </source>
</evidence>
<gene>
    <name evidence="5" type="ORF">OLC1_LOCUS9467</name>
</gene>
<keyword evidence="2 3" id="KW-0789">Thiol protease inhibitor</keyword>
<organism evidence="5 6">
    <name type="scientific">Oldenlandia corymbosa var. corymbosa</name>
    <dbReference type="NCBI Taxonomy" id="529605"/>
    <lineage>
        <taxon>Eukaryota</taxon>
        <taxon>Viridiplantae</taxon>
        <taxon>Streptophyta</taxon>
        <taxon>Embryophyta</taxon>
        <taxon>Tracheophyta</taxon>
        <taxon>Spermatophyta</taxon>
        <taxon>Magnoliopsida</taxon>
        <taxon>eudicotyledons</taxon>
        <taxon>Gunneridae</taxon>
        <taxon>Pentapetalae</taxon>
        <taxon>asterids</taxon>
        <taxon>lamiids</taxon>
        <taxon>Gentianales</taxon>
        <taxon>Rubiaceae</taxon>
        <taxon>Rubioideae</taxon>
        <taxon>Spermacoceae</taxon>
        <taxon>Hedyotis-Oldenlandia complex</taxon>
        <taxon>Oldenlandia</taxon>
    </lineage>
</organism>
<dbReference type="PROSITE" id="PS00287">
    <property type="entry name" value="CYSTATIN"/>
    <property type="match status" value="1"/>
</dbReference>
<dbReference type="CDD" id="cd00042">
    <property type="entry name" value="CY"/>
    <property type="match status" value="1"/>
</dbReference>
<dbReference type="InterPro" id="IPR027214">
    <property type="entry name" value="Cystatin"/>
</dbReference>
<reference evidence="5" key="1">
    <citation type="submission" date="2023-03" db="EMBL/GenBank/DDBJ databases">
        <authorList>
            <person name="Julca I."/>
        </authorList>
    </citation>
    <scope>NUCLEOTIDE SEQUENCE</scope>
</reference>
<evidence type="ECO:0000313" key="6">
    <source>
        <dbReference type="Proteomes" id="UP001161247"/>
    </source>
</evidence>
<dbReference type="FunFam" id="3.10.450.10:FF:000016">
    <property type="entry name" value="Cysteine proteinase inhibitor"/>
    <property type="match status" value="1"/>
</dbReference>
<sequence>MKTNGSAFRFSVVLLALFLCWESGMVCSLSVKGLIRMRDGGVLGGIGHYGGTQNNGEIESLGRFAVQEHNKNENALLEFGRVIKAKEQVVSGMLYHLTLEVVDAGKKKIYEAKVWVKPWINFKKLEEFKHISYVSPLASSVN</sequence>
<dbReference type="SMART" id="SM00043">
    <property type="entry name" value="CY"/>
    <property type="match status" value="1"/>
</dbReference>
<keyword evidence="3" id="KW-0732">Signal</keyword>
<dbReference type="InterPro" id="IPR000010">
    <property type="entry name" value="Cystatin_dom"/>
</dbReference>